<dbReference type="InterPro" id="IPR006680">
    <property type="entry name" value="Amidohydro-rel"/>
</dbReference>
<accession>X1VRR2</accession>
<dbReference type="Pfam" id="PF01979">
    <property type="entry name" value="Amidohydro_1"/>
    <property type="match status" value="1"/>
</dbReference>
<reference evidence="2" key="1">
    <citation type="journal article" date="2014" name="Front. Microbiol.">
        <title>High frequency of phylogenetically diverse reductive dehalogenase-homologous genes in deep subseafloor sedimentary metagenomes.</title>
        <authorList>
            <person name="Kawai M."/>
            <person name="Futagami T."/>
            <person name="Toyoda A."/>
            <person name="Takaki Y."/>
            <person name="Nishi S."/>
            <person name="Hori S."/>
            <person name="Arai W."/>
            <person name="Tsubouchi T."/>
            <person name="Morono Y."/>
            <person name="Uchiyama I."/>
            <person name="Ito T."/>
            <person name="Fujiyama A."/>
            <person name="Inagaki F."/>
            <person name="Takami H."/>
        </authorList>
    </citation>
    <scope>NUCLEOTIDE SEQUENCE</scope>
    <source>
        <strain evidence="2">Expedition CK06-06</strain>
    </source>
</reference>
<dbReference type="AlphaFoldDB" id="X1VRR2"/>
<proteinExistence type="predicted"/>
<dbReference type="InterPro" id="IPR051781">
    <property type="entry name" value="Metallo-dep_Hydrolase"/>
</dbReference>
<comment type="caution">
    <text evidence="2">The sequence shown here is derived from an EMBL/GenBank/DDBJ whole genome shotgun (WGS) entry which is preliminary data.</text>
</comment>
<dbReference type="Gene3D" id="2.30.40.10">
    <property type="entry name" value="Urease, subunit C, domain 1"/>
    <property type="match status" value="1"/>
</dbReference>
<protein>
    <recommendedName>
        <fullName evidence="1">Amidohydrolase-related domain-containing protein</fullName>
    </recommendedName>
</protein>
<dbReference type="PANTHER" id="PTHR43135">
    <property type="entry name" value="ALPHA-D-RIBOSE 1-METHYLPHOSPHONATE 5-TRIPHOSPHATE DIPHOSPHATASE"/>
    <property type="match status" value="1"/>
</dbReference>
<dbReference type="EMBL" id="BARW01036675">
    <property type="protein sequence ID" value="GAJ19706.1"/>
    <property type="molecule type" value="Genomic_DNA"/>
</dbReference>
<evidence type="ECO:0000313" key="2">
    <source>
        <dbReference type="EMBL" id="GAJ19706.1"/>
    </source>
</evidence>
<dbReference type="GO" id="GO:0016810">
    <property type="term" value="F:hydrolase activity, acting on carbon-nitrogen (but not peptide) bonds"/>
    <property type="evidence" value="ECO:0007669"/>
    <property type="project" value="InterPro"/>
</dbReference>
<gene>
    <name evidence="2" type="ORF">S12H4_56858</name>
</gene>
<evidence type="ECO:0000259" key="1">
    <source>
        <dbReference type="Pfam" id="PF01979"/>
    </source>
</evidence>
<organism evidence="2">
    <name type="scientific">marine sediment metagenome</name>
    <dbReference type="NCBI Taxonomy" id="412755"/>
    <lineage>
        <taxon>unclassified sequences</taxon>
        <taxon>metagenomes</taxon>
        <taxon>ecological metagenomes</taxon>
    </lineage>
</organism>
<sequence>MLYSDGPDELILYKELGLTPFQIIQAGTVNGARAIGIEDKTGTLEKGKLADLLVIEKDPLEDIKALRNARIIIQEGKIIRR</sequence>
<dbReference type="Gene3D" id="3.20.20.140">
    <property type="entry name" value="Metal-dependent hydrolases"/>
    <property type="match status" value="1"/>
</dbReference>
<dbReference type="PANTHER" id="PTHR43135:SF3">
    <property type="entry name" value="ALPHA-D-RIBOSE 1-METHYLPHOSPHONATE 5-TRIPHOSPHATE DIPHOSPHATASE"/>
    <property type="match status" value="1"/>
</dbReference>
<name>X1VRR2_9ZZZZ</name>
<dbReference type="InterPro" id="IPR011059">
    <property type="entry name" value="Metal-dep_hydrolase_composite"/>
</dbReference>
<feature type="domain" description="Amidohydrolase-related" evidence="1">
    <location>
        <begin position="14"/>
        <end position="73"/>
    </location>
</feature>
<dbReference type="SUPFAM" id="SSF51338">
    <property type="entry name" value="Composite domain of metallo-dependent hydrolases"/>
    <property type="match status" value="1"/>
</dbReference>